<feature type="compositionally biased region" description="Polar residues" evidence="1">
    <location>
        <begin position="54"/>
        <end position="68"/>
    </location>
</feature>
<evidence type="ECO:0000313" key="3">
    <source>
        <dbReference type="Proteomes" id="UP000224006"/>
    </source>
</evidence>
<feature type="region of interest" description="Disordered" evidence="1">
    <location>
        <begin position="477"/>
        <end position="511"/>
    </location>
</feature>
<gene>
    <name evidence="2" type="ORF">BESB_043790</name>
</gene>
<feature type="region of interest" description="Disordered" evidence="1">
    <location>
        <begin position="46"/>
        <end position="68"/>
    </location>
</feature>
<protein>
    <submittedName>
        <fullName evidence="2">Uncharacterized protein</fullName>
    </submittedName>
</protein>
<feature type="compositionally biased region" description="Polar residues" evidence="1">
    <location>
        <begin position="477"/>
        <end position="489"/>
    </location>
</feature>
<organism evidence="2 3">
    <name type="scientific">Besnoitia besnoiti</name>
    <name type="common">Apicomplexan protozoan</name>
    <dbReference type="NCBI Taxonomy" id="94643"/>
    <lineage>
        <taxon>Eukaryota</taxon>
        <taxon>Sar</taxon>
        <taxon>Alveolata</taxon>
        <taxon>Apicomplexa</taxon>
        <taxon>Conoidasida</taxon>
        <taxon>Coccidia</taxon>
        <taxon>Eucoccidiorida</taxon>
        <taxon>Eimeriorina</taxon>
        <taxon>Sarcocystidae</taxon>
        <taxon>Besnoitia</taxon>
    </lineage>
</organism>
<keyword evidence="3" id="KW-1185">Reference proteome</keyword>
<dbReference type="KEGG" id="bbes:BESB_043790"/>
<feature type="region of interest" description="Disordered" evidence="1">
    <location>
        <begin position="125"/>
        <end position="284"/>
    </location>
</feature>
<dbReference type="Proteomes" id="UP000224006">
    <property type="component" value="Chromosome III"/>
</dbReference>
<evidence type="ECO:0000256" key="1">
    <source>
        <dbReference type="SAM" id="MobiDB-lite"/>
    </source>
</evidence>
<feature type="compositionally biased region" description="Basic and acidic residues" evidence="1">
    <location>
        <begin position="495"/>
        <end position="511"/>
    </location>
</feature>
<feature type="compositionally biased region" description="Basic and acidic residues" evidence="1">
    <location>
        <begin position="148"/>
        <end position="158"/>
    </location>
</feature>
<feature type="compositionally biased region" description="Low complexity" evidence="1">
    <location>
        <begin position="372"/>
        <end position="383"/>
    </location>
</feature>
<accession>A0A2A9MKN7</accession>
<dbReference type="RefSeq" id="XP_029220196.1">
    <property type="nucleotide sequence ID" value="XM_029362830.1"/>
</dbReference>
<dbReference type="VEuPathDB" id="ToxoDB:BESB_043790"/>
<proteinExistence type="predicted"/>
<dbReference type="OrthoDB" id="330064at2759"/>
<dbReference type="GeneID" id="40309309"/>
<evidence type="ECO:0000313" key="2">
    <source>
        <dbReference type="EMBL" id="PFH36187.1"/>
    </source>
</evidence>
<feature type="compositionally biased region" description="Low complexity" evidence="1">
    <location>
        <begin position="163"/>
        <end position="184"/>
    </location>
</feature>
<feature type="compositionally biased region" description="Basic and acidic residues" evidence="1">
    <location>
        <begin position="265"/>
        <end position="284"/>
    </location>
</feature>
<name>A0A2A9MKN7_BESBE</name>
<feature type="compositionally biased region" description="Polar residues" evidence="1">
    <location>
        <begin position="255"/>
        <end position="264"/>
    </location>
</feature>
<reference evidence="2 3" key="1">
    <citation type="submission" date="2017-09" db="EMBL/GenBank/DDBJ databases">
        <title>Genome sequencing of Besnoitia besnoiti strain Bb-Ger1.</title>
        <authorList>
            <person name="Schares G."/>
            <person name="Venepally P."/>
            <person name="Lorenzi H.A."/>
        </authorList>
    </citation>
    <scope>NUCLEOTIDE SEQUENCE [LARGE SCALE GENOMIC DNA]</scope>
    <source>
        <strain evidence="2 3">Bb-Ger1</strain>
    </source>
</reference>
<comment type="caution">
    <text evidence="2">The sequence shown here is derived from an EMBL/GenBank/DDBJ whole genome shotgun (WGS) entry which is preliminary data.</text>
</comment>
<dbReference type="EMBL" id="NWUJ01000003">
    <property type="protein sequence ID" value="PFH36187.1"/>
    <property type="molecule type" value="Genomic_DNA"/>
</dbReference>
<sequence length="621" mass="65568">MANLQASYVEGSSGLDTPIPASIVYDPELSKIFSALAAPLLQSQGGQLPGSVPASASGQTTCAESTPRSQVDLFSLASPAERARRDRQGFCEKSAARTSTCAETADDLARALQALAGHLTELAENELSGSPASRPSAYSFGGASDVNPELKADEDSRQTRTRSSLSAGNAGALSQAASVAEAASTRTTGSRASESPRATGGIGQRQEKSSRKPRLNLRGGQGQSLRPASPDAMDARGRASKRPASDTLVEGDVSPTGSEVSSHLSSEKTYEESCKSPKVREGDSPRCGGRVCCYSDRLLQKDLEDVLQLERATSRLLLDCPQLTPASLQDISVKTWPHRSQLNLPLPSRGVPLDGLASSRPSALAHPSKLESPSQATSPTSSSVPCMLPKSFRSRSDYLSLCSLQTGMSEMEKEREPRSLDELKSLGGDEVLGLTEIHMLAESLAKEFMESSCPRLSPDDSPSCRLKYRRDNLSFTVLPSKGQTGSDSPSAVFRLDGRRERSPSRSSKKDVAAPWSAGGMFIAPYASGGSSSAFFAGNASGWRGTLGASPINHAGESGVNDSTVGAVVSAFLKATSIVAETAAEQLREMPSLGTDAGLRQKFMPWLNSKAEGQLESFRRTA</sequence>
<feature type="region of interest" description="Disordered" evidence="1">
    <location>
        <begin position="353"/>
        <end position="386"/>
    </location>
</feature>
<dbReference type="AlphaFoldDB" id="A0A2A9MKN7"/>